<keyword evidence="7 13" id="KW-0418">Kinase</keyword>
<dbReference type="InterPro" id="IPR014009">
    <property type="entry name" value="PIK_FAT"/>
</dbReference>
<dbReference type="InterPro" id="IPR016024">
    <property type="entry name" value="ARM-type_fold"/>
</dbReference>
<sequence>MSLETTVKEICGNLCSNKATERKRSVETLKDYLTRNAVPDLLSDNTRKKAGFSWNDLFDIITDYLLKEAEKYESSKTFHTVTYPLCVSILHLCVAGSNKGRAYIKCDKIMEAAMFVLRNKYLTNAIGDAYMSLLQKYVLPCENYVCLITPTTWEDLLDISVAGCLDKVSKLDDFTKLKLLWLVIKNAKECCQFACSLRNNLSDITKYFHKINKNKKILEVIIDIITLILDVLYLENRLSVCEFIEKNLHVIFEFYEQNLDVKKKSQVFSLLQTSIAIHHPLGRIENEESAQAHNWEMWNTCLQSIMDLITLEINYIQKSHRHSNVLLTCTNFNQVSAIMFYLTFKMSTQNIDINSDGERAAKRPRTTININQKFKDLIGEFKQNHIPWLGITEMYVKHFGSSLTTIDYETLLKTLEEFVSTNNINEIWCIFESLTCEVLKNLKTLKDDAFTSFIERVNSLWTTCVRSSTSSTSSHKAIHGVLQTILSLNILNYMNIKPLLLLYYEKGMPVSDSSVQTLNILFRKFYSKCCYNNGRTKCFKWFINGRITELNVEILRELFLTLLLNENISNVENTGCDKSILYSDFEFEISKPEINNQKIYQVFELNDEMNCQILEYLQVKLIQCNENIDTKDFDIIECLKILKITLTYLDIVLKYNHHKVLSEQIYDNFKSILKIAYRMSLNKLKSGIQISEKNALLRTLQLILLEEYDTMLNNDVRICIDNDIFHCINDILNSDVPSDEDENDTDMSYNVLKHNCIFFLAAYCKMNNNYRDELLELILNPKLYNFSSRLDVEFALKCIRFLNQSDIEDAPIELTFVLMQSMCKDLFRNSNATAGILQTLLQIMNRVWHHGDNLRRNCLIMVKSYLHRCENMYYPPQVAALVYECTTKIIILNYKDTNPIELTFKDILIDKIKGKIHSIRLYCGYLISEMTDAFTEEDELSCLLNLKDLFTVEVSNETETILKDELNNRTATLLHTYYVLALNKPSRIHRIVQEIIFLQREKSLDKQTVKKFLNIILNKVTQKNLDNYLEQNILSLLQFWLEKKLPLDNLPLYLFNCESDVFYKRYMNCLVSADILWRHQGNMQKSDMMRKFKQIQSEETILEESFCNIIILSLPYIVNEKYNLNINKFSCKESTSAACRMFQQMRQMLQSETWSKLFVENMDRLVLLTALHLKDNADAKQIFDVDVPNTIESFTYPKEIFCGILKYFGELIDDNIMECFCKDQPLAMLKNLFTLWELVLSEKIFAFKVMLLYTFIVYIENIPLGYPSDVIIYNFSCVNISRVIKETKIQKELDVFSKALFRILSRVCANKNKVFQKETVVHLLSILSIKKDESPECNAVYKYVMINFKNVDDDMQAMCNILTEVSTGTCLTEENFLEKLQKYERNLSYASIATLSSMRKFLSAHKKFLSAAFNKLDNKGFSEDCEDSVIHKIIVALCNILRTTTNEKMIVEASNCLAEVGTYDLKTLVTVPPKDTTQLVNIKPTQYFAITVVKALLEIIFKETPTVSEKVSKALLHLMKFKDGQLIDIEWGIVQSQILKCLMPSTCESFAQFKVRSVPTDWTPVIKEDHFQWITRVTVDLLQTLESPLNYLSSLRTLCRLKPTICQKILPSLVGLLLEHSSENLMQVIGQQINTVFNYIWSRSFNDNTTASEDSTVSKLSNILDHDQKMIVHYLLDIVNAIRLQTNHLKIRKCREADTLRYLKLEYDKLSWAATVADKNIAAIYYAELWAAAHNDDVPPASPDHTACLPGGEHVQRILRNCFVSIGELDAIDGCGTAHLTSEEERRKHLLHTGQYADALLLHDIVLSHGNQADNRLQHGVVMSLHKSGMHHLALQYIKSFPENDELNDVKFDCLAYLGDWSEVVDTKELEEKTKQPLWNPDVVIKSLRYACLKESLNADANQNFEARLEFALNRAKLATSKLCRILNMENCQSVYKVVANLHLLRDIQDYCSLRCDHTDLTDLLDRWQVDKLPSFKDFRHLETLLSQRSLILEHAAKHYESFSTDILDLQLQYVDMGLSNQRVQMAQRLLESVKKMKSSEKVCLKESQVAWAKGHKDIALASLHGVETDQSSDLKLAAMCLRQYGLWMAECKRENARDIINKYLEKSLELLNEDDNAETTFKVYHDIAKFADSEYKQIVSYMNSTIFENKVKCIDNMKGTAASLKGSQTSLTKDERKALFTNDRFMQLDEAEVSNTRAEKKSFLNLALRYYMLSLKHCEDNNLSIFRVISLWFDNPDFEFSDTSASSFRDLLNAIPSWKFITVLPQLAPRLNTDKSSFAKSLKEILGRCGIEHPHHTLPILFNLKNSDKDNVILNSSKGGKVARTSVAEPRVLAADVLVRELSQRPDLHTIISQMELLCDAFISFAYLTPKMSNGKPQRQAIPAAEPLAKLRHLDSLPIPTLTIPIQHNGDYSNLPNITAFDNHFELVGGINYPKKISCRSSDGKSRILLIKGEDDLRQDAVMQQVFNIVNTLLENNPITKKNKLLIRTYKVVPMSRRSGVLGWCEGTTPLGAYLRDAHIRYRPKDITPEAARAKLKACHDGRKSNQDKLRAFMEILANFKPVFHNFFTEHYHDPITWYERRLAYTRSVATSSMVGYILGLGDRHVHNILIDKTTGEVVHIDFGIAFDQGKALPTPETIPFRLTQDIISGFGCCGIEGIFRRCSEKTMQLLRDNQETLLTILQVLLCDPLYSWTVKGALKKTTARSAVGERERESGAGSGLAERALLSVCGKLSGAEGGAGGGVAVAGQVARLLHAATDPANLSRLFPGWQPYL</sequence>
<dbReference type="PROSITE" id="PS51190">
    <property type="entry name" value="FATC"/>
    <property type="match status" value="1"/>
</dbReference>
<evidence type="ECO:0000259" key="16">
    <source>
        <dbReference type="PROSITE" id="PS51190"/>
    </source>
</evidence>
<dbReference type="PROSITE" id="PS50290">
    <property type="entry name" value="PI3_4_KINASE_3"/>
    <property type="match status" value="1"/>
</dbReference>
<reference evidence="17" key="1">
    <citation type="submission" date="2025-08" db="UniProtKB">
        <authorList>
            <consortium name="RefSeq"/>
        </authorList>
    </citation>
    <scope>IDENTIFICATION</scope>
</reference>
<dbReference type="Gene3D" id="3.30.1010.10">
    <property type="entry name" value="Phosphatidylinositol 3-kinase Catalytic Subunit, Chain A, domain 4"/>
    <property type="match status" value="1"/>
</dbReference>
<evidence type="ECO:0000256" key="12">
    <source>
        <dbReference type="ARBA" id="ARBA00048679"/>
    </source>
</evidence>
<keyword evidence="3 13" id="KW-0723">Serine/threonine-protein kinase</keyword>
<keyword evidence="8 13" id="KW-0067">ATP-binding</keyword>
<evidence type="ECO:0000256" key="8">
    <source>
        <dbReference type="ARBA" id="ARBA00022840"/>
    </source>
</evidence>
<evidence type="ECO:0000256" key="6">
    <source>
        <dbReference type="ARBA" id="ARBA00022763"/>
    </source>
</evidence>
<proteinExistence type="inferred from homology"/>
<dbReference type="CDD" id="cd05171">
    <property type="entry name" value="PIKKc_ATM"/>
    <property type="match status" value="1"/>
</dbReference>
<dbReference type="SUPFAM" id="SSF56112">
    <property type="entry name" value="Protein kinase-like (PK-like)"/>
    <property type="match status" value="1"/>
</dbReference>
<dbReference type="SMART" id="SM01342">
    <property type="entry name" value="TAN"/>
    <property type="match status" value="1"/>
</dbReference>
<dbReference type="SUPFAM" id="SSF48371">
    <property type="entry name" value="ARM repeat"/>
    <property type="match status" value="1"/>
</dbReference>
<evidence type="ECO:0000256" key="9">
    <source>
        <dbReference type="ARBA" id="ARBA00023242"/>
    </source>
</evidence>
<keyword evidence="10" id="KW-0131">Cell cycle</keyword>
<comment type="similarity">
    <text evidence="2 13">Belongs to the PI3/PI4-kinase family. ATM subfamily.</text>
</comment>
<dbReference type="InterPro" id="IPR011009">
    <property type="entry name" value="Kinase-like_dom_sf"/>
</dbReference>
<dbReference type="Pfam" id="PF00454">
    <property type="entry name" value="PI3_PI4_kinase"/>
    <property type="match status" value="1"/>
</dbReference>
<dbReference type="CTD" id="41839"/>
<gene>
    <name evidence="17" type="primary">LOC106127434</name>
</gene>
<dbReference type="Proteomes" id="UP000694872">
    <property type="component" value="Unplaced"/>
</dbReference>
<evidence type="ECO:0000256" key="11">
    <source>
        <dbReference type="ARBA" id="ARBA00047899"/>
    </source>
</evidence>
<name>A0AAJ6ZX30_PAPXU</name>
<evidence type="ECO:0000256" key="1">
    <source>
        <dbReference type="ARBA" id="ARBA00004123"/>
    </source>
</evidence>
<dbReference type="PROSITE" id="PS00916">
    <property type="entry name" value="PI3_4_KINASE_2"/>
    <property type="match status" value="1"/>
</dbReference>
<dbReference type="PANTHER" id="PTHR37079">
    <property type="entry name" value="SERINE/THREONINE-PROTEIN KINASE ATM"/>
    <property type="match status" value="1"/>
</dbReference>
<dbReference type="InterPro" id="IPR044107">
    <property type="entry name" value="PIKKc_ATM"/>
</dbReference>
<feature type="domain" description="FAT" evidence="15">
    <location>
        <begin position="1894"/>
        <end position="2308"/>
    </location>
</feature>
<accession>A0AAJ6ZX30</accession>
<evidence type="ECO:0000256" key="7">
    <source>
        <dbReference type="ARBA" id="ARBA00022777"/>
    </source>
</evidence>
<organism evidence="17">
    <name type="scientific">Papilio xuthus</name>
    <name type="common">Asian swallowtail butterfly</name>
    <dbReference type="NCBI Taxonomy" id="66420"/>
    <lineage>
        <taxon>Eukaryota</taxon>
        <taxon>Metazoa</taxon>
        <taxon>Ecdysozoa</taxon>
        <taxon>Arthropoda</taxon>
        <taxon>Hexapoda</taxon>
        <taxon>Insecta</taxon>
        <taxon>Pterygota</taxon>
        <taxon>Neoptera</taxon>
        <taxon>Endopterygota</taxon>
        <taxon>Lepidoptera</taxon>
        <taxon>Glossata</taxon>
        <taxon>Ditrysia</taxon>
        <taxon>Papilionoidea</taxon>
        <taxon>Papilionidae</taxon>
        <taxon>Papilioninae</taxon>
        <taxon>Papilio</taxon>
    </lineage>
</organism>
<dbReference type="PROSITE" id="PS51189">
    <property type="entry name" value="FAT"/>
    <property type="match status" value="1"/>
</dbReference>
<evidence type="ECO:0000256" key="5">
    <source>
        <dbReference type="ARBA" id="ARBA00022741"/>
    </source>
</evidence>
<feature type="domain" description="FATC" evidence="16">
    <location>
        <begin position="2743"/>
        <end position="2775"/>
    </location>
</feature>
<dbReference type="GO" id="GO:0005634">
    <property type="term" value="C:nucleus"/>
    <property type="evidence" value="ECO:0007669"/>
    <property type="project" value="UniProtKB-SubCell"/>
</dbReference>
<dbReference type="GO" id="GO:0004674">
    <property type="term" value="F:protein serine/threonine kinase activity"/>
    <property type="evidence" value="ECO:0007669"/>
    <property type="project" value="UniProtKB-KW"/>
</dbReference>
<dbReference type="SMART" id="SM01343">
    <property type="entry name" value="FATC"/>
    <property type="match status" value="1"/>
</dbReference>
<evidence type="ECO:0000256" key="4">
    <source>
        <dbReference type="ARBA" id="ARBA00022679"/>
    </source>
</evidence>
<dbReference type="EC" id="2.7.11.1" evidence="13"/>
<evidence type="ECO:0000256" key="13">
    <source>
        <dbReference type="RuleBase" id="RU365027"/>
    </source>
</evidence>
<comment type="subcellular location">
    <subcellularLocation>
        <location evidence="1 13">Nucleus</location>
    </subcellularLocation>
</comment>
<dbReference type="InterPro" id="IPR000403">
    <property type="entry name" value="PI3/4_kinase_cat_dom"/>
</dbReference>
<dbReference type="KEGG" id="pxu:106127434"/>
<evidence type="ECO:0000256" key="10">
    <source>
        <dbReference type="ARBA" id="ARBA00023306"/>
    </source>
</evidence>
<keyword evidence="9 13" id="KW-0539">Nucleus</keyword>
<dbReference type="SMART" id="SM00146">
    <property type="entry name" value="PI3Kc"/>
    <property type="match status" value="1"/>
</dbReference>
<dbReference type="GO" id="GO:0006281">
    <property type="term" value="P:DNA repair"/>
    <property type="evidence" value="ECO:0007669"/>
    <property type="project" value="InterPro"/>
</dbReference>
<dbReference type="InterPro" id="IPR018936">
    <property type="entry name" value="PI3/4_kinase_CS"/>
</dbReference>
<evidence type="ECO:0000256" key="2">
    <source>
        <dbReference type="ARBA" id="ARBA00010769"/>
    </source>
</evidence>
<dbReference type="InterPro" id="IPR036940">
    <property type="entry name" value="PI3/4_kinase_cat_sf"/>
</dbReference>
<dbReference type="InterPro" id="IPR038980">
    <property type="entry name" value="ATM_plant"/>
</dbReference>
<dbReference type="InterPro" id="IPR021668">
    <property type="entry name" value="TAN"/>
</dbReference>
<dbReference type="GO" id="GO:0005524">
    <property type="term" value="F:ATP binding"/>
    <property type="evidence" value="ECO:0007669"/>
    <property type="project" value="UniProtKB-KW"/>
</dbReference>
<protein>
    <recommendedName>
        <fullName evidence="13">non-specific serine/threonine protein kinase</fullName>
        <ecNumber evidence="13">2.7.11.1</ecNumber>
    </recommendedName>
</protein>
<dbReference type="Gene3D" id="1.10.1070.11">
    <property type="entry name" value="Phosphatidylinositol 3-/4-kinase, catalytic domain"/>
    <property type="match status" value="1"/>
</dbReference>
<evidence type="ECO:0000259" key="15">
    <source>
        <dbReference type="PROSITE" id="PS51189"/>
    </source>
</evidence>
<keyword evidence="4 13" id="KW-0808">Transferase</keyword>
<evidence type="ECO:0000259" key="14">
    <source>
        <dbReference type="PROSITE" id="PS50290"/>
    </source>
</evidence>
<feature type="domain" description="PI3K/PI4K catalytic" evidence="14">
    <location>
        <begin position="2422"/>
        <end position="2738"/>
    </location>
</feature>
<dbReference type="RefSeq" id="XP_013180967.1">
    <property type="nucleotide sequence ID" value="XM_013325513.1"/>
</dbReference>
<dbReference type="PROSITE" id="PS00915">
    <property type="entry name" value="PI3_4_KINASE_1"/>
    <property type="match status" value="1"/>
</dbReference>
<dbReference type="Pfam" id="PF11640">
    <property type="entry name" value="TAN"/>
    <property type="match status" value="1"/>
</dbReference>
<dbReference type="Pfam" id="PF02260">
    <property type="entry name" value="FATC"/>
    <property type="match status" value="1"/>
</dbReference>
<keyword evidence="5 13" id="KW-0547">Nucleotide-binding</keyword>
<comment type="catalytic activity">
    <reaction evidence="12">
        <text>L-seryl-[protein] + ATP = O-phospho-L-seryl-[protein] + ADP + H(+)</text>
        <dbReference type="Rhea" id="RHEA:17989"/>
        <dbReference type="Rhea" id="RHEA-COMP:9863"/>
        <dbReference type="Rhea" id="RHEA-COMP:11604"/>
        <dbReference type="ChEBI" id="CHEBI:15378"/>
        <dbReference type="ChEBI" id="CHEBI:29999"/>
        <dbReference type="ChEBI" id="CHEBI:30616"/>
        <dbReference type="ChEBI" id="CHEBI:83421"/>
        <dbReference type="ChEBI" id="CHEBI:456216"/>
        <dbReference type="EC" id="2.7.11.1"/>
    </reaction>
</comment>
<dbReference type="InterPro" id="IPR003152">
    <property type="entry name" value="FATC_dom"/>
</dbReference>
<evidence type="ECO:0000256" key="3">
    <source>
        <dbReference type="ARBA" id="ARBA00022527"/>
    </source>
</evidence>
<dbReference type="PANTHER" id="PTHR37079:SF4">
    <property type="entry name" value="SERINE_THREONINE-PROTEIN KINASE ATM"/>
    <property type="match status" value="1"/>
</dbReference>
<comment type="catalytic activity">
    <reaction evidence="11 13">
        <text>L-threonyl-[protein] + ATP = O-phospho-L-threonyl-[protein] + ADP + H(+)</text>
        <dbReference type="Rhea" id="RHEA:46608"/>
        <dbReference type="Rhea" id="RHEA-COMP:11060"/>
        <dbReference type="Rhea" id="RHEA-COMP:11605"/>
        <dbReference type="ChEBI" id="CHEBI:15378"/>
        <dbReference type="ChEBI" id="CHEBI:30013"/>
        <dbReference type="ChEBI" id="CHEBI:30616"/>
        <dbReference type="ChEBI" id="CHEBI:61977"/>
        <dbReference type="ChEBI" id="CHEBI:456216"/>
        <dbReference type="EC" id="2.7.11.1"/>
    </reaction>
</comment>
<evidence type="ECO:0000313" key="17">
    <source>
        <dbReference type="RefSeq" id="XP_013180967.1"/>
    </source>
</evidence>
<dbReference type="GeneID" id="106127434"/>
<keyword evidence="6 13" id="KW-0227">DNA damage</keyword>
<dbReference type="FunFam" id="3.30.1010.10:FF:000023">
    <property type="entry name" value="Serine/threonine-protein kinase ATM"/>
    <property type="match status" value="1"/>
</dbReference>